<evidence type="ECO:0000256" key="3">
    <source>
        <dbReference type="ARBA" id="ARBA00022737"/>
    </source>
</evidence>
<evidence type="ECO:0000256" key="1">
    <source>
        <dbReference type="ARBA" id="ARBA00009728"/>
    </source>
</evidence>
<dbReference type="PANTHER" id="PTHR44411:SF1">
    <property type="entry name" value="THO COMPLEX SUBUNIT 6 HOMOLOG"/>
    <property type="match status" value="1"/>
</dbReference>
<evidence type="ECO:0000313" key="6">
    <source>
        <dbReference type="Proteomes" id="UP001159363"/>
    </source>
</evidence>
<dbReference type="Pfam" id="PF00400">
    <property type="entry name" value="WD40"/>
    <property type="match status" value="1"/>
</dbReference>
<feature type="repeat" description="WD" evidence="4">
    <location>
        <begin position="152"/>
        <end position="191"/>
    </location>
</feature>
<name>A0ABQ9GKQ8_9NEOP</name>
<dbReference type="InterPro" id="IPR042626">
    <property type="entry name" value="THOC6"/>
</dbReference>
<evidence type="ECO:0000256" key="4">
    <source>
        <dbReference type="PROSITE-ProRule" id="PRU00221"/>
    </source>
</evidence>
<dbReference type="PROSITE" id="PS50082">
    <property type="entry name" value="WD_REPEATS_2"/>
    <property type="match status" value="1"/>
</dbReference>
<protein>
    <recommendedName>
        <fullName evidence="7">THO complex subunit 6</fullName>
    </recommendedName>
</protein>
<dbReference type="PANTHER" id="PTHR44411">
    <property type="entry name" value="THO COMPLEX SUBUNIT 6 HOMOLOG"/>
    <property type="match status" value="1"/>
</dbReference>
<dbReference type="InterPro" id="IPR019775">
    <property type="entry name" value="WD40_repeat_CS"/>
</dbReference>
<proteinExistence type="inferred from homology"/>
<dbReference type="Proteomes" id="UP001159363">
    <property type="component" value="Chromosome 10"/>
</dbReference>
<dbReference type="EMBL" id="JARBHB010000011">
    <property type="protein sequence ID" value="KAJ8872615.1"/>
    <property type="molecule type" value="Genomic_DNA"/>
</dbReference>
<organism evidence="5 6">
    <name type="scientific">Dryococelus australis</name>
    <dbReference type="NCBI Taxonomy" id="614101"/>
    <lineage>
        <taxon>Eukaryota</taxon>
        <taxon>Metazoa</taxon>
        <taxon>Ecdysozoa</taxon>
        <taxon>Arthropoda</taxon>
        <taxon>Hexapoda</taxon>
        <taxon>Insecta</taxon>
        <taxon>Pterygota</taxon>
        <taxon>Neoptera</taxon>
        <taxon>Polyneoptera</taxon>
        <taxon>Phasmatodea</taxon>
        <taxon>Verophasmatodea</taxon>
        <taxon>Anareolatae</taxon>
        <taxon>Phasmatidae</taxon>
        <taxon>Eurycanthinae</taxon>
        <taxon>Dryococelus</taxon>
    </lineage>
</organism>
<evidence type="ECO:0008006" key="7">
    <source>
        <dbReference type="Google" id="ProtNLM"/>
    </source>
</evidence>
<dbReference type="InterPro" id="IPR015943">
    <property type="entry name" value="WD40/YVTN_repeat-like_dom_sf"/>
</dbReference>
<keyword evidence="3" id="KW-0677">Repeat</keyword>
<dbReference type="InterPro" id="IPR001680">
    <property type="entry name" value="WD40_rpt"/>
</dbReference>
<dbReference type="SUPFAM" id="SSF50978">
    <property type="entry name" value="WD40 repeat-like"/>
    <property type="match status" value="1"/>
</dbReference>
<comment type="caution">
    <text evidence="5">The sequence shown here is derived from an EMBL/GenBank/DDBJ whole genome shotgun (WGS) entry which is preliminary data.</text>
</comment>
<gene>
    <name evidence="5" type="ORF">PR048_026221</name>
</gene>
<dbReference type="PROSITE" id="PS51257">
    <property type="entry name" value="PROKAR_LIPOPROTEIN"/>
    <property type="match status" value="1"/>
</dbReference>
<sequence length="337" mass="37336">MVDKLFYNTVLAQTFSACGNFLLASNTYGEVATFDLQKILNPGDGFGPPCRESEYHFVAKSDMQVCSMVTTDKFLITGLTGEISGWDWKTITSGSNPKQSWNIQITTAKDAVDKPDVNSLVVSKEDNLLYAGCGDNKIYAFSLEDGKLVRTMSGHEEYIHSIVKFGGHLASAGEDGFVKLWDLRQKECVASLQPHLKEKVARPELGKWIGTVDLSEDWLLCGGGPRLSLWHLRSMDVMTAFPLEDMGIHVAMFQDDRILVGGTMPHFYHLNYSGKVYAQVPISSTTIYSVAYQESPVKVMCLAGSSSKIDVCSNFTYRDQVLSFAPRIKSSNFPAPY</sequence>
<comment type="similarity">
    <text evidence="1">Belongs to the WD repeat THOC6 family.</text>
</comment>
<dbReference type="SMART" id="SM00320">
    <property type="entry name" value="WD40"/>
    <property type="match status" value="3"/>
</dbReference>
<dbReference type="Gene3D" id="2.130.10.10">
    <property type="entry name" value="YVTN repeat-like/Quinoprotein amine dehydrogenase"/>
    <property type="match status" value="1"/>
</dbReference>
<keyword evidence="2 4" id="KW-0853">WD repeat</keyword>
<accession>A0ABQ9GKQ8</accession>
<dbReference type="PROSITE" id="PS00678">
    <property type="entry name" value="WD_REPEATS_1"/>
    <property type="match status" value="1"/>
</dbReference>
<evidence type="ECO:0000313" key="5">
    <source>
        <dbReference type="EMBL" id="KAJ8872615.1"/>
    </source>
</evidence>
<dbReference type="InterPro" id="IPR036322">
    <property type="entry name" value="WD40_repeat_dom_sf"/>
</dbReference>
<evidence type="ECO:0000256" key="2">
    <source>
        <dbReference type="ARBA" id="ARBA00022574"/>
    </source>
</evidence>
<reference evidence="5 6" key="1">
    <citation type="submission" date="2023-02" db="EMBL/GenBank/DDBJ databases">
        <title>LHISI_Scaffold_Assembly.</title>
        <authorList>
            <person name="Stuart O.P."/>
            <person name="Cleave R."/>
            <person name="Magrath M.J.L."/>
            <person name="Mikheyev A.S."/>
        </authorList>
    </citation>
    <scope>NUCLEOTIDE SEQUENCE [LARGE SCALE GENOMIC DNA]</scope>
    <source>
        <strain evidence="5">Daus_M_001</strain>
        <tissue evidence="5">Leg muscle</tissue>
    </source>
</reference>
<keyword evidence="6" id="KW-1185">Reference proteome</keyword>